<feature type="compositionally biased region" description="Low complexity" evidence="2">
    <location>
        <begin position="417"/>
        <end position="426"/>
    </location>
</feature>
<feature type="region of interest" description="Disordered" evidence="2">
    <location>
        <begin position="1"/>
        <end position="37"/>
    </location>
</feature>
<protein>
    <submittedName>
        <fullName evidence="3">Uncharacterized protein</fullName>
    </submittedName>
</protein>
<dbReference type="Proteomes" id="UP000051952">
    <property type="component" value="Unassembled WGS sequence"/>
</dbReference>
<keyword evidence="1" id="KW-0175">Coiled coil</keyword>
<dbReference type="EMBL" id="CYKH01000375">
    <property type="protein sequence ID" value="CUF64326.1"/>
    <property type="molecule type" value="Genomic_DNA"/>
</dbReference>
<feature type="compositionally biased region" description="Basic and acidic residues" evidence="2">
    <location>
        <begin position="8"/>
        <end position="37"/>
    </location>
</feature>
<feature type="compositionally biased region" description="Basic and acidic residues" evidence="2">
    <location>
        <begin position="157"/>
        <end position="177"/>
    </location>
</feature>
<evidence type="ECO:0000256" key="1">
    <source>
        <dbReference type="SAM" id="Coils"/>
    </source>
</evidence>
<reference evidence="4" key="1">
    <citation type="submission" date="2015-09" db="EMBL/GenBank/DDBJ databases">
        <authorList>
            <consortium name="Pathogen Informatics"/>
        </authorList>
    </citation>
    <scope>NUCLEOTIDE SEQUENCE [LARGE SCALE GENOMIC DNA]</scope>
    <source>
        <strain evidence="4">Lake Konstanz</strain>
    </source>
</reference>
<gene>
    <name evidence="3" type="ORF">BSAL_64355</name>
</gene>
<evidence type="ECO:0000313" key="4">
    <source>
        <dbReference type="Proteomes" id="UP000051952"/>
    </source>
</evidence>
<dbReference type="OMA" id="SWIMELQ"/>
<sequence length="593" mass="68427">MSIDLDQSQDKMKMREEALRRKEKENSKKEEQMKDQLDQIRNMRSAMDATMQELEARELVMTDAESKHGSLLQREEAITRRERDVDAKEETLRERLIEATKRDQEAADFFKQRQREYEEKLFPLAAREQELVRREMEAHAMNHDLEVKYKQLNKHVAAEEEKEKVRDKSFRDREQALRDQMSQTERRQQELEQLNQHLTEKQRLLKAEHVENDGRDREIKWREEQLRIAQAEMTELKTKLIKWEGKLAVDEETNRVEQSRVSMRQAELALRETEIAEKTNKLLAMDEDIQRREELSKKTLESVNSSLTTSERQRAEVEEAKRLVDMQQKDLAAREDGIREKESRLSEIEQRLRLQTKALDEKESAVKSWIMELQYREQSSGSTAAATTKFQPGELVGAPLEAIQERYITMTGGGAGASSAASGKKGTPPPARGSASRMLLQPLNAASGRQVSSPTPGATTEPLGDAADSVAQEVKRCQLEDMVEQYMIMLYAMSDAERKKLLSSSDELQITTIEHRNRELVSELQFLWLTLVGKQQPKAAITSSSAKLTRELASFGYQFSQSDWASYYQTLRSEAVRRRNDIVSESIAKLTEL</sequence>
<feature type="coiled-coil region" evidence="1">
    <location>
        <begin position="300"/>
        <end position="365"/>
    </location>
</feature>
<accession>A0A0S4INA9</accession>
<feature type="region of interest" description="Disordered" evidence="2">
    <location>
        <begin position="157"/>
        <end position="189"/>
    </location>
</feature>
<organism evidence="3 4">
    <name type="scientific">Bodo saltans</name>
    <name type="common">Flagellated protozoan</name>
    <dbReference type="NCBI Taxonomy" id="75058"/>
    <lineage>
        <taxon>Eukaryota</taxon>
        <taxon>Discoba</taxon>
        <taxon>Euglenozoa</taxon>
        <taxon>Kinetoplastea</taxon>
        <taxon>Metakinetoplastina</taxon>
        <taxon>Eubodonida</taxon>
        <taxon>Bodonidae</taxon>
        <taxon>Bodo</taxon>
    </lineage>
</organism>
<feature type="compositionally biased region" description="Polar residues" evidence="2">
    <location>
        <begin position="447"/>
        <end position="458"/>
    </location>
</feature>
<feature type="non-terminal residue" evidence="3">
    <location>
        <position position="593"/>
    </location>
</feature>
<dbReference type="AlphaFoldDB" id="A0A0S4INA9"/>
<dbReference type="VEuPathDB" id="TriTrypDB:BSAL_64355"/>
<name>A0A0S4INA9_BODSA</name>
<evidence type="ECO:0000256" key="2">
    <source>
        <dbReference type="SAM" id="MobiDB-lite"/>
    </source>
</evidence>
<keyword evidence="4" id="KW-1185">Reference proteome</keyword>
<feature type="region of interest" description="Disordered" evidence="2">
    <location>
        <begin position="445"/>
        <end position="464"/>
    </location>
</feature>
<evidence type="ECO:0000313" key="3">
    <source>
        <dbReference type="EMBL" id="CUF64326.1"/>
    </source>
</evidence>
<proteinExistence type="predicted"/>
<feature type="region of interest" description="Disordered" evidence="2">
    <location>
        <begin position="413"/>
        <end position="435"/>
    </location>
</feature>